<feature type="domain" description="Autotransporter" evidence="3">
    <location>
        <begin position="819"/>
        <end position="1090"/>
    </location>
</feature>
<dbReference type="EMBL" id="VIWP01000002">
    <property type="protein sequence ID" value="TWF57192.1"/>
    <property type="molecule type" value="Genomic_DNA"/>
</dbReference>
<name>A0A561R3K3_9HYPH</name>
<dbReference type="InterPro" id="IPR005546">
    <property type="entry name" value="Autotransporte_beta"/>
</dbReference>
<reference evidence="4 5" key="1">
    <citation type="submission" date="2019-06" db="EMBL/GenBank/DDBJ databases">
        <title>Sorghum-associated microbial communities from plants grown in Nebraska, USA.</title>
        <authorList>
            <person name="Schachtman D."/>
        </authorList>
    </citation>
    <scope>NUCLEOTIDE SEQUENCE [LARGE SCALE GENOMIC DNA]</scope>
    <source>
        <strain evidence="4 5">1225</strain>
    </source>
</reference>
<evidence type="ECO:0000313" key="5">
    <source>
        <dbReference type="Proteomes" id="UP000320653"/>
    </source>
</evidence>
<dbReference type="Proteomes" id="UP000320653">
    <property type="component" value="Unassembled WGS sequence"/>
</dbReference>
<dbReference type="Pfam" id="PF03797">
    <property type="entry name" value="Autotransporter"/>
    <property type="match status" value="1"/>
</dbReference>
<dbReference type="GO" id="GO:0019867">
    <property type="term" value="C:outer membrane"/>
    <property type="evidence" value="ECO:0007669"/>
    <property type="project" value="InterPro"/>
</dbReference>
<dbReference type="InterPro" id="IPR036709">
    <property type="entry name" value="Autotransporte_beta_dom_sf"/>
</dbReference>
<evidence type="ECO:0000259" key="3">
    <source>
        <dbReference type="PROSITE" id="PS51208"/>
    </source>
</evidence>
<keyword evidence="5" id="KW-1185">Reference proteome</keyword>
<dbReference type="SUPFAM" id="SSF51126">
    <property type="entry name" value="Pectin lyase-like"/>
    <property type="match status" value="1"/>
</dbReference>
<evidence type="ECO:0000313" key="4">
    <source>
        <dbReference type="EMBL" id="TWF57192.1"/>
    </source>
</evidence>
<dbReference type="SMART" id="SM00869">
    <property type="entry name" value="Autotransporter"/>
    <property type="match status" value="1"/>
</dbReference>
<keyword evidence="2" id="KW-0732">Signal</keyword>
<dbReference type="InterPro" id="IPR011050">
    <property type="entry name" value="Pectin_lyase_fold/virulence"/>
</dbReference>
<organism evidence="4 5">
    <name type="scientific">Neorhizobium alkalisoli</name>
    <dbReference type="NCBI Taxonomy" id="528178"/>
    <lineage>
        <taxon>Bacteria</taxon>
        <taxon>Pseudomonadati</taxon>
        <taxon>Pseudomonadota</taxon>
        <taxon>Alphaproteobacteria</taxon>
        <taxon>Hyphomicrobiales</taxon>
        <taxon>Rhizobiaceae</taxon>
        <taxon>Rhizobium/Agrobacterium group</taxon>
        <taxon>Neorhizobium</taxon>
    </lineage>
</organism>
<feature type="signal peptide" evidence="2">
    <location>
        <begin position="1"/>
        <end position="23"/>
    </location>
</feature>
<dbReference type="PROSITE" id="PS51208">
    <property type="entry name" value="AUTOTRANSPORTER"/>
    <property type="match status" value="1"/>
</dbReference>
<feature type="compositionally biased region" description="Polar residues" evidence="1">
    <location>
        <begin position="101"/>
        <end position="114"/>
    </location>
</feature>
<gene>
    <name evidence="4" type="ORF">FHW37_102834</name>
</gene>
<proteinExistence type="predicted"/>
<evidence type="ECO:0000256" key="1">
    <source>
        <dbReference type="SAM" id="MobiDB-lite"/>
    </source>
</evidence>
<feature type="region of interest" description="Disordered" evidence="1">
    <location>
        <begin position="94"/>
        <end position="114"/>
    </location>
</feature>
<accession>A0A561R3K3</accession>
<sequence>MRRLRLCSALVTLAALVPGIAAAQSAWTGASDNDFSNGANWSTAPTAPGVGDDATIASGAPTVGSNAAVQTLGVSGGVLHVDADLGVSGGTTLSDPGRIDISTTGRLSSDVTMSGGSLGNSGTLDGDLTASGGTVVNDGLISGETLVNGAALTNNGSLRDLIIATGSAVTNNGSGSVSGATTITDGTLSNNGNLGSVDVGTSGLLTNNSTGRAGAVSNAGTTSNAGTISSLTNTAGSFSNNSGGKITGNTVISGGTVTNNFVVTDVDVAAAANFVNNSGATAGNVTNAGTTSNAGTIASLTNTGGTFSNNSGGTITGRTVISGGTVTNNFVVTDVDVAAAAEFINNSDATAGNVTNAGTASNAGTVASLTNTGGTFSNTGTISGYTRVSDGKVINNFVVTDVDVAATAEFVNNSGATAGDITNAGTSSNAGTVASLTNTGGTFANDGTITGSTVISGGTVTNNFVVTDVDVAAAASFVNNSDATAGNVTNAGISSNAGTIASLTNTGGTFTNNSGGTITGKTTVTGGTVTNNFVVTDVDVAAAASFVNNATGVAGNVTNAGTSSNDGVIASLTNTGGTFANTGTITGAATVVGGTLVNDGAVSGAIDIGKDGTLSGSGAVGGLTVASGGTLSPGPGIATTTVNGDVTFEKGSRFEVETNATGKSDRLVATGSVTIEGGTVQVLAGSGTYSLASQYTILTADSVTGTFDEVTTDLAFLTPTLSYATDAVTLGLYRNDVAFADVATTANGRATANAVESLGAKNTVYLGVLPLDAADARDAFSQLGGEIHASLKTALLSDSRFVRDAILDRVNGEIPVRPTEDGAAGVWMTGIAARSRIGSDGNAAGIDTSAAGLLAGIDGELSDHWRLGGVFGYDHGSTGRDADWDSYQAAIYAAGEWGGFSLVGGAAYSKNEISTRRHIAFGTFTDDLEADYDSATRQVFADLSWRNRLGPVTVQPFVNLAYVNLDTDGFREKGGAAALSGSSGNDDITLATLGMRWSADLLADDTPITLAGMLGWRRAIGDLTPSTRLSFSSGSPFVLEGVATPRDALVVEASVTAQVTKTTRLKLGYSGEFAHSLTTHAARASLIVDF</sequence>
<dbReference type="InterPro" id="IPR006315">
    <property type="entry name" value="OM_autotransptr_brl_dom"/>
</dbReference>
<dbReference type="AlphaFoldDB" id="A0A561R3K3"/>
<evidence type="ECO:0000256" key="2">
    <source>
        <dbReference type="SAM" id="SignalP"/>
    </source>
</evidence>
<dbReference type="Gene3D" id="2.40.128.130">
    <property type="entry name" value="Autotransporter beta-domain"/>
    <property type="match status" value="1"/>
</dbReference>
<comment type="caution">
    <text evidence="4">The sequence shown here is derived from an EMBL/GenBank/DDBJ whole genome shotgun (WGS) entry which is preliminary data.</text>
</comment>
<dbReference type="SUPFAM" id="SSF103515">
    <property type="entry name" value="Autotransporter"/>
    <property type="match status" value="1"/>
</dbReference>
<protein>
    <submittedName>
        <fullName evidence="4">Outer membrane autotransporter protein</fullName>
    </submittedName>
</protein>
<feature type="chain" id="PRO_5021982687" evidence="2">
    <location>
        <begin position="24"/>
        <end position="1090"/>
    </location>
</feature>
<dbReference type="NCBIfam" id="TIGR01414">
    <property type="entry name" value="autotrans_barl"/>
    <property type="match status" value="1"/>
</dbReference>